<dbReference type="PANTHER" id="PTHR31313">
    <property type="entry name" value="TY1 ENHANCER ACTIVATOR"/>
    <property type="match status" value="1"/>
</dbReference>
<dbReference type="GeneID" id="92098943"/>
<keyword evidence="4" id="KW-0238">DNA-binding</keyword>
<keyword evidence="2" id="KW-0862">Zinc</keyword>
<keyword evidence="6" id="KW-0539">Nucleus</keyword>
<comment type="caution">
    <text evidence="7">The sequence shown here is derived from an EMBL/GenBank/DDBJ whole genome shotgun (WGS) entry which is preliminary data.</text>
</comment>
<proteinExistence type="predicted"/>
<accession>A0ABR1T6G5</accession>
<dbReference type="InterPro" id="IPR051615">
    <property type="entry name" value="Transcr_Regulatory_Elem"/>
</dbReference>
<dbReference type="RefSeq" id="XP_066709009.1">
    <property type="nucleotide sequence ID" value="XM_066865880.1"/>
</dbReference>
<name>A0ABR1T6G5_9PEZI</name>
<dbReference type="CDD" id="cd12148">
    <property type="entry name" value="fungal_TF_MHR"/>
    <property type="match status" value="1"/>
</dbReference>
<protein>
    <recommendedName>
        <fullName evidence="9">Transcription factor domain-containing protein</fullName>
    </recommendedName>
</protein>
<keyword evidence="5" id="KW-0804">Transcription</keyword>
<evidence type="ECO:0000256" key="1">
    <source>
        <dbReference type="ARBA" id="ARBA00022723"/>
    </source>
</evidence>
<organism evidence="7 8">
    <name type="scientific">Apiospora phragmitis</name>
    <dbReference type="NCBI Taxonomy" id="2905665"/>
    <lineage>
        <taxon>Eukaryota</taxon>
        <taxon>Fungi</taxon>
        <taxon>Dikarya</taxon>
        <taxon>Ascomycota</taxon>
        <taxon>Pezizomycotina</taxon>
        <taxon>Sordariomycetes</taxon>
        <taxon>Xylariomycetidae</taxon>
        <taxon>Amphisphaeriales</taxon>
        <taxon>Apiosporaceae</taxon>
        <taxon>Apiospora</taxon>
    </lineage>
</organism>
<keyword evidence="8" id="KW-1185">Reference proteome</keyword>
<evidence type="ECO:0000313" key="7">
    <source>
        <dbReference type="EMBL" id="KAK8041464.1"/>
    </source>
</evidence>
<gene>
    <name evidence="7" type="ORF">PG994_014471</name>
</gene>
<evidence type="ECO:0000256" key="6">
    <source>
        <dbReference type="ARBA" id="ARBA00023242"/>
    </source>
</evidence>
<evidence type="ECO:0008006" key="9">
    <source>
        <dbReference type="Google" id="ProtNLM"/>
    </source>
</evidence>
<evidence type="ECO:0000256" key="3">
    <source>
        <dbReference type="ARBA" id="ARBA00023015"/>
    </source>
</evidence>
<evidence type="ECO:0000313" key="8">
    <source>
        <dbReference type="Proteomes" id="UP001480595"/>
    </source>
</evidence>
<dbReference type="Proteomes" id="UP001480595">
    <property type="component" value="Unassembled WGS sequence"/>
</dbReference>
<keyword evidence="3" id="KW-0805">Transcription regulation</keyword>
<evidence type="ECO:0000256" key="2">
    <source>
        <dbReference type="ARBA" id="ARBA00022833"/>
    </source>
</evidence>
<dbReference type="EMBL" id="JAQQWL010000015">
    <property type="protein sequence ID" value="KAK8041464.1"/>
    <property type="molecule type" value="Genomic_DNA"/>
</dbReference>
<evidence type="ECO:0000256" key="5">
    <source>
        <dbReference type="ARBA" id="ARBA00023163"/>
    </source>
</evidence>
<evidence type="ECO:0000256" key="4">
    <source>
        <dbReference type="ARBA" id="ARBA00023125"/>
    </source>
</evidence>
<sequence>MAIGLSSTLHVGQIHRLPAERVKSLDNIAREASVRTLWSLLFVDGYGTPALGASFRMLWDVSKAPSYLSTLPPDATNTAAVAFESHCKLVRIKQDCLDPIYSPTFQTLSWAEKEGLFLRAYTALNSFRQTIDPCLLLTRTSRPHRTQIVLWVSYHAACISLHRRYLDPVGLQSTARSQSSLHDITAAATEITRLLQKLAVLGELAMVPSFLAYHTLRAALVHALNLTDEKGELRREAARGLRTCFSTLITLRDNSWPTLSHHILCFLRSTLASWELEVCMDTEAPRRI</sequence>
<reference evidence="7 8" key="1">
    <citation type="submission" date="2023-01" db="EMBL/GenBank/DDBJ databases">
        <title>Analysis of 21 Apiospora genomes using comparative genomics revels a genus with tremendous synthesis potential of carbohydrate active enzymes and secondary metabolites.</title>
        <authorList>
            <person name="Sorensen T."/>
        </authorList>
    </citation>
    <scope>NUCLEOTIDE SEQUENCE [LARGE SCALE GENOMIC DNA]</scope>
    <source>
        <strain evidence="7 8">CBS 135458</strain>
    </source>
</reference>
<keyword evidence="1" id="KW-0479">Metal-binding</keyword>
<dbReference type="PANTHER" id="PTHR31313:SF81">
    <property type="entry name" value="TY1 ENHANCER ACTIVATOR"/>
    <property type="match status" value="1"/>
</dbReference>